<comment type="similarity">
    <text evidence="2">Belongs to the autoinducer-2 exporter (AI-2E) (TC 2.A.86) family.</text>
</comment>
<reference evidence="7" key="1">
    <citation type="submission" date="2021-04" db="EMBL/GenBank/DDBJ databases">
        <title>The complete genome sequence of Caulobacter sp. S6.</title>
        <authorList>
            <person name="Tang Y."/>
            <person name="Ouyang W."/>
            <person name="Liu Q."/>
            <person name="Huang B."/>
            <person name="Guo Z."/>
            <person name="Lei P."/>
        </authorList>
    </citation>
    <scope>NUCLEOTIDE SEQUENCE</scope>
    <source>
        <strain evidence="7">S6</strain>
    </source>
</reference>
<dbReference type="AlphaFoldDB" id="A0A975G437"/>
<comment type="subcellular location">
    <subcellularLocation>
        <location evidence="1">Membrane</location>
        <topology evidence="1">Multi-pass membrane protein</topology>
    </subcellularLocation>
</comment>
<feature type="transmembrane region" description="Helical" evidence="6">
    <location>
        <begin position="74"/>
        <end position="101"/>
    </location>
</feature>
<keyword evidence="5 6" id="KW-0472">Membrane</keyword>
<keyword evidence="8" id="KW-1185">Reference proteome</keyword>
<evidence type="ECO:0000313" key="8">
    <source>
        <dbReference type="Proteomes" id="UP000676409"/>
    </source>
</evidence>
<name>A0A975G437_9CAUL</name>
<feature type="transmembrane region" description="Helical" evidence="6">
    <location>
        <begin position="45"/>
        <end position="62"/>
    </location>
</feature>
<accession>A0A975G437</accession>
<evidence type="ECO:0000256" key="5">
    <source>
        <dbReference type="ARBA" id="ARBA00023136"/>
    </source>
</evidence>
<evidence type="ECO:0000313" key="7">
    <source>
        <dbReference type="EMBL" id="QUD89651.1"/>
    </source>
</evidence>
<gene>
    <name evidence="7" type="ORF">KCG34_07190</name>
</gene>
<feature type="transmembrane region" description="Helical" evidence="6">
    <location>
        <begin position="273"/>
        <end position="294"/>
    </location>
</feature>
<dbReference type="Pfam" id="PF01594">
    <property type="entry name" value="AI-2E_transport"/>
    <property type="match status" value="1"/>
</dbReference>
<feature type="transmembrane region" description="Helical" evidence="6">
    <location>
        <begin position="314"/>
        <end position="339"/>
    </location>
</feature>
<dbReference type="PANTHER" id="PTHR21716:SF62">
    <property type="entry name" value="TRANSPORT PROTEIN YDBI-RELATED"/>
    <property type="match status" value="1"/>
</dbReference>
<dbReference type="GO" id="GO:0055085">
    <property type="term" value="P:transmembrane transport"/>
    <property type="evidence" value="ECO:0007669"/>
    <property type="project" value="TreeGrafter"/>
</dbReference>
<dbReference type="Proteomes" id="UP000676409">
    <property type="component" value="Chromosome"/>
</dbReference>
<feature type="transmembrane region" description="Helical" evidence="6">
    <location>
        <begin position="149"/>
        <end position="176"/>
    </location>
</feature>
<feature type="transmembrane region" description="Helical" evidence="6">
    <location>
        <begin position="212"/>
        <end position="233"/>
    </location>
</feature>
<evidence type="ECO:0000256" key="6">
    <source>
        <dbReference type="SAM" id="Phobius"/>
    </source>
</evidence>
<organism evidence="7 8">
    <name type="scientific">Phenylobacterium montanum</name>
    <dbReference type="NCBI Taxonomy" id="2823693"/>
    <lineage>
        <taxon>Bacteria</taxon>
        <taxon>Pseudomonadati</taxon>
        <taxon>Pseudomonadota</taxon>
        <taxon>Alphaproteobacteria</taxon>
        <taxon>Caulobacterales</taxon>
        <taxon>Caulobacteraceae</taxon>
        <taxon>Phenylobacterium</taxon>
    </lineage>
</organism>
<feature type="transmembrane region" description="Helical" evidence="6">
    <location>
        <begin position="21"/>
        <end position="39"/>
    </location>
</feature>
<evidence type="ECO:0000256" key="2">
    <source>
        <dbReference type="ARBA" id="ARBA00009773"/>
    </source>
</evidence>
<evidence type="ECO:0000256" key="3">
    <source>
        <dbReference type="ARBA" id="ARBA00022692"/>
    </source>
</evidence>
<dbReference type="RefSeq" id="WP_211939703.1">
    <property type="nucleotide sequence ID" value="NZ_CP073078.1"/>
</dbReference>
<proteinExistence type="inferred from homology"/>
<evidence type="ECO:0000256" key="1">
    <source>
        <dbReference type="ARBA" id="ARBA00004141"/>
    </source>
</evidence>
<dbReference type="PANTHER" id="PTHR21716">
    <property type="entry name" value="TRANSMEMBRANE PROTEIN"/>
    <property type="match status" value="1"/>
</dbReference>
<dbReference type="InterPro" id="IPR002549">
    <property type="entry name" value="AI-2E-like"/>
</dbReference>
<keyword evidence="3 6" id="KW-0812">Transmembrane</keyword>
<evidence type="ECO:0000256" key="4">
    <source>
        <dbReference type="ARBA" id="ARBA00022989"/>
    </source>
</evidence>
<dbReference type="EMBL" id="CP073078">
    <property type="protein sequence ID" value="QUD89651.1"/>
    <property type="molecule type" value="Genomic_DNA"/>
</dbReference>
<dbReference type="KEGG" id="caul:KCG34_07190"/>
<protein>
    <submittedName>
        <fullName evidence="7">AI-2E family transporter</fullName>
    </submittedName>
</protein>
<dbReference type="GO" id="GO:0016020">
    <property type="term" value="C:membrane"/>
    <property type="evidence" value="ECO:0007669"/>
    <property type="project" value="UniProtKB-SubCell"/>
</dbReference>
<feature type="transmembrane region" description="Helical" evidence="6">
    <location>
        <begin position="239"/>
        <end position="261"/>
    </location>
</feature>
<keyword evidence="4 6" id="KW-1133">Transmembrane helix</keyword>
<sequence>MADEGPLLAEARVSRASLWDFFARVVVVVSVVALALAFWRLRDVLSIAFGSIVLAVGFRGVADAIDRRTPLSKSLALALAVVGALAVLGLAIEVFGAMMAAQYDELAQKLPAGLAKMRAALDSSAFGHDLAVRSTDALKNAAVGPGPRLLAGVVGGVGQALTYALVMIAGGVFLAIDPARYRRDFLALVPGARRARTAQVLDVLADGVRRWLLGRLVVMLAVGLLASLGLWALGIDAPLALGLTAAVLTFIPYVGSIMGALPGMVIGFLQEPIKAVVVVLLFWAVHFIEGTFITPYVQDEAVDVPPVISIFSTFVFALLLGPAGVFLAAPITVVMILLINQFYIEDVLGERVVTRPHRARRLMLFRRLQ</sequence>